<evidence type="ECO:0000256" key="1">
    <source>
        <dbReference type="ARBA" id="ARBA00022630"/>
    </source>
</evidence>
<evidence type="ECO:0000259" key="3">
    <source>
        <dbReference type="Pfam" id="PF00890"/>
    </source>
</evidence>
<reference evidence="5 6" key="2">
    <citation type="journal article" date="2011" name="J. Bacteriol.">
        <title>Complete genome sequence of the anaerobic, halophilic alkalithermophile Natranaerobius thermophilus JW/NM-WN-LF.</title>
        <authorList>
            <person name="Zhao B."/>
            <person name="Mesbah N.M."/>
            <person name="Dalin E."/>
            <person name="Goodwin L."/>
            <person name="Nolan M."/>
            <person name="Pitluck S."/>
            <person name="Chertkov O."/>
            <person name="Brettin T.S."/>
            <person name="Han J."/>
            <person name="Larimer F.W."/>
            <person name="Land M.L."/>
            <person name="Hauser L."/>
            <person name="Kyrpides N."/>
            <person name="Wiegel J."/>
        </authorList>
    </citation>
    <scope>NUCLEOTIDE SEQUENCE [LARGE SCALE GENOMIC DNA]</scope>
    <source>
        <strain evidence="6">ATCC BAA-1301 / DSM 18059 / JW/NM-WN-LF</strain>
    </source>
</reference>
<dbReference type="Gene3D" id="3.50.50.60">
    <property type="entry name" value="FAD/NAD(P)-binding domain"/>
    <property type="match status" value="1"/>
</dbReference>
<gene>
    <name evidence="5" type="ordered locus">Nther_1774</name>
</gene>
<evidence type="ECO:0000313" key="6">
    <source>
        <dbReference type="Proteomes" id="UP000001683"/>
    </source>
</evidence>
<accession>B2A5J1</accession>
<dbReference type="InterPro" id="IPR003953">
    <property type="entry name" value="FAD-dep_OxRdtase_2_FAD-bd"/>
</dbReference>
<dbReference type="GO" id="GO:0016491">
    <property type="term" value="F:oxidoreductase activity"/>
    <property type="evidence" value="ECO:0007669"/>
    <property type="project" value="UniProtKB-KW"/>
</dbReference>
<sequence length="369" mass="41615">MAVLGGGPAGLAASIQGAQQGLSVTLFEKNKVGENIKCAEGFYDSMKLFGPPSHGALFKVDCLHIKVKDEYKVDCSNVNLWMIDRQTWQKGLKEEAMALGVDVKENCPVNPTDLVSISQNYDWVIDCTGIPSTTSISKGFSHVYKNYWAYAHQITLFGNFQNQLGELKVGVSPDYLGYYWIFPKSKDFANVGLGIFPQNNKYPETLKKRLKRELHNIIHREGLQNCKKVRKTGGVIPTKPLDELVFDNIILAGDSGGFSSPLHGGGIDLALFTGKEAINAINEGEIDNYRQRLLDKAGAKLEIEQKIFDLWEQIGYENLDRLLRLILKREAVFELPRLFQFRDLLISERQTITAFYDGFFQGNWDRISY</sequence>
<name>B2A5J1_NATTJ</name>
<dbReference type="Proteomes" id="UP000001683">
    <property type="component" value="Chromosome"/>
</dbReference>
<dbReference type="KEGG" id="nth:Nther_1774"/>
<protein>
    <submittedName>
        <fullName evidence="5">FAD dependent oxidoreductase</fullName>
    </submittedName>
</protein>
<proteinExistence type="predicted"/>
<evidence type="ECO:0000313" key="5">
    <source>
        <dbReference type="EMBL" id="ACB85346.1"/>
    </source>
</evidence>
<feature type="domain" description="Digeranylgeranylglycerophospholipid reductase catalytic" evidence="4">
    <location>
        <begin position="168"/>
        <end position="216"/>
    </location>
</feature>
<dbReference type="InParanoid" id="B2A5J1"/>
<dbReference type="PANTHER" id="PTHR42685:SF22">
    <property type="entry name" value="CONDITIONED MEDIUM FACTOR RECEPTOR 1"/>
    <property type="match status" value="1"/>
</dbReference>
<dbReference type="SUPFAM" id="SSF51905">
    <property type="entry name" value="FAD/NAD(P)-binding domain"/>
    <property type="match status" value="1"/>
</dbReference>
<evidence type="ECO:0000259" key="4">
    <source>
        <dbReference type="Pfam" id="PF22578"/>
    </source>
</evidence>
<keyword evidence="2" id="KW-0560">Oxidoreductase</keyword>
<dbReference type="AlphaFoldDB" id="B2A5J1"/>
<keyword evidence="6" id="KW-1185">Reference proteome</keyword>
<dbReference type="InterPro" id="IPR036188">
    <property type="entry name" value="FAD/NAD-bd_sf"/>
</dbReference>
<dbReference type="eggNOG" id="COG0644">
    <property type="taxonomic scope" value="Bacteria"/>
</dbReference>
<dbReference type="STRING" id="457570.Nther_1774"/>
<feature type="domain" description="FAD-dependent oxidoreductase 2 FAD-binding" evidence="3">
    <location>
        <begin position="2"/>
        <end position="44"/>
    </location>
</feature>
<dbReference type="Pfam" id="PF00890">
    <property type="entry name" value="FAD_binding_2"/>
    <property type="match status" value="1"/>
</dbReference>
<dbReference type="InterPro" id="IPR054715">
    <property type="entry name" value="GGR_cat"/>
</dbReference>
<dbReference type="EMBL" id="CP001034">
    <property type="protein sequence ID" value="ACB85346.1"/>
    <property type="molecule type" value="Genomic_DNA"/>
</dbReference>
<keyword evidence="1" id="KW-0285">Flavoprotein</keyword>
<dbReference type="InterPro" id="IPR050407">
    <property type="entry name" value="Geranylgeranyl_reductase"/>
</dbReference>
<dbReference type="Pfam" id="PF22578">
    <property type="entry name" value="GGR_cat"/>
    <property type="match status" value="1"/>
</dbReference>
<organism evidence="5 6">
    <name type="scientific">Natranaerobius thermophilus (strain ATCC BAA-1301 / DSM 18059 / JW/NM-WN-LF)</name>
    <dbReference type="NCBI Taxonomy" id="457570"/>
    <lineage>
        <taxon>Bacteria</taxon>
        <taxon>Bacillati</taxon>
        <taxon>Bacillota</taxon>
        <taxon>Clostridia</taxon>
        <taxon>Natranaerobiales</taxon>
        <taxon>Natranaerobiaceae</taxon>
        <taxon>Natranaerobius</taxon>
    </lineage>
</organism>
<evidence type="ECO:0000256" key="2">
    <source>
        <dbReference type="ARBA" id="ARBA00023002"/>
    </source>
</evidence>
<dbReference type="PANTHER" id="PTHR42685">
    <property type="entry name" value="GERANYLGERANYL DIPHOSPHATE REDUCTASE"/>
    <property type="match status" value="1"/>
</dbReference>
<reference evidence="5 6" key="1">
    <citation type="submission" date="2008-04" db="EMBL/GenBank/DDBJ databases">
        <title>Complete sequence of chromosome of Natranaerobius thermophilus JW/NM-WN-LF.</title>
        <authorList>
            <consortium name="US DOE Joint Genome Institute"/>
            <person name="Copeland A."/>
            <person name="Lucas S."/>
            <person name="Lapidus A."/>
            <person name="Glavina del Rio T."/>
            <person name="Dalin E."/>
            <person name="Tice H."/>
            <person name="Bruce D."/>
            <person name="Goodwin L."/>
            <person name="Pitluck S."/>
            <person name="Chertkov O."/>
            <person name="Brettin T."/>
            <person name="Detter J.C."/>
            <person name="Han C."/>
            <person name="Kuske C.R."/>
            <person name="Schmutz J."/>
            <person name="Larimer F."/>
            <person name="Land M."/>
            <person name="Hauser L."/>
            <person name="Kyrpides N."/>
            <person name="Lykidis A."/>
            <person name="Mesbah N.M."/>
            <person name="Wiegel J."/>
        </authorList>
    </citation>
    <scope>NUCLEOTIDE SEQUENCE [LARGE SCALE GENOMIC DNA]</scope>
    <source>
        <strain evidence="6">ATCC BAA-1301 / DSM 18059 / JW/NM-WN-LF</strain>
    </source>
</reference>
<dbReference type="HOGENOM" id="CLU_686273_0_0_9"/>